<feature type="transmembrane region" description="Helical" evidence="1">
    <location>
        <begin position="22"/>
        <end position="42"/>
    </location>
</feature>
<keyword evidence="1" id="KW-1133">Transmembrane helix</keyword>
<keyword evidence="1" id="KW-0812">Transmembrane</keyword>
<sequence length="59" mass="6925">MNKVYRGGSLPMSTSWALPRQFYSVISTLITNVFILIGYSFIQFNSNIIEHFFIDYIRN</sequence>
<evidence type="ECO:0000313" key="2">
    <source>
        <dbReference type="EMBL" id="SUZ57536.1"/>
    </source>
</evidence>
<accession>A0A381NSD3</accession>
<organism evidence="2">
    <name type="scientific">marine metagenome</name>
    <dbReference type="NCBI Taxonomy" id="408172"/>
    <lineage>
        <taxon>unclassified sequences</taxon>
        <taxon>metagenomes</taxon>
        <taxon>ecological metagenomes</taxon>
    </lineage>
</organism>
<proteinExistence type="predicted"/>
<keyword evidence="1" id="KW-0472">Membrane</keyword>
<gene>
    <name evidence="2" type="ORF">METZ01_LOCUS10390</name>
</gene>
<name>A0A381NSD3_9ZZZZ</name>
<evidence type="ECO:0000256" key="1">
    <source>
        <dbReference type="SAM" id="Phobius"/>
    </source>
</evidence>
<dbReference type="EMBL" id="UINC01000563">
    <property type="protein sequence ID" value="SUZ57536.1"/>
    <property type="molecule type" value="Genomic_DNA"/>
</dbReference>
<reference evidence="2" key="1">
    <citation type="submission" date="2018-05" db="EMBL/GenBank/DDBJ databases">
        <authorList>
            <person name="Lanie J.A."/>
            <person name="Ng W.-L."/>
            <person name="Kazmierczak K.M."/>
            <person name="Andrzejewski T.M."/>
            <person name="Davidsen T.M."/>
            <person name="Wayne K.J."/>
            <person name="Tettelin H."/>
            <person name="Glass J.I."/>
            <person name="Rusch D."/>
            <person name="Podicherti R."/>
            <person name="Tsui H.-C.T."/>
            <person name="Winkler M.E."/>
        </authorList>
    </citation>
    <scope>NUCLEOTIDE SEQUENCE</scope>
</reference>
<protein>
    <submittedName>
        <fullName evidence="2">Uncharacterized protein</fullName>
    </submittedName>
</protein>
<dbReference type="AlphaFoldDB" id="A0A381NSD3"/>